<evidence type="ECO:0000259" key="3">
    <source>
        <dbReference type="Pfam" id="PF08338"/>
    </source>
</evidence>
<dbReference type="InterPro" id="IPR010099">
    <property type="entry name" value="SDR39U1"/>
</dbReference>
<dbReference type="InterPro" id="IPR036291">
    <property type="entry name" value="NAD(P)-bd_dom_sf"/>
</dbReference>
<dbReference type="Proteomes" id="UP001555826">
    <property type="component" value="Unassembled WGS sequence"/>
</dbReference>
<accession>A0ABV3P1W4</accession>
<dbReference type="PANTHER" id="PTHR11092">
    <property type="entry name" value="SUGAR NUCLEOTIDE EPIMERASE RELATED"/>
    <property type="match status" value="1"/>
</dbReference>
<evidence type="ECO:0000259" key="2">
    <source>
        <dbReference type="Pfam" id="PF01370"/>
    </source>
</evidence>
<dbReference type="RefSeq" id="WP_367635994.1">
    <property type="nucleotide sequence ID" value="NZ_JBFNQN010000001.1"/>
</dbReference>
<sequence>MRVVVSGASGLIGRHLVAHLRGAGHDVLTLVRRPVREPHQVQWDPSRGELDPRALGRLDGAVNLSGAGVGDQRWTDDYKRTILSSRLDTTSTLVGALLRLDEAPQVLVNASAIGAYGDGGSAVLTEDAPRGDDFLADVVAQWEGATEPASAAGVRVALARTGLLANPVGGAFGQLLTLFKLGLGGPLGSGRQWWSPITMPDELAALEFLLTRPVSGPANLTCPEPATNTALTTALGAALHRPSLVPAPGFALKLVLGEFAGQVLASQRVVPSVLLEHGFTFRHPDVAAVTGWLARA</sequence>
<protein>
    <submittedName>
        <fullName evidence="4">TIGR01777 family oxidoreductase</fullName>
    </submittedName>
</protein>
<evidence type="ECO:0000256" key="1">
    <source>
        <dbReference type="ARBA" id="ARBA00009353"/>
    </source>
</evidence>
<evidence type="ECO:0000313" key="4">
    <source>
        <dbReference type="EMBL" id="MEW9263408.1"/>
    </source>
</evidence>
<organism evidence="4 5">
    <name type="scientific">Kineococcus endophyticus</name>
    <dbReference type="NCBI Taxonomy" id="1181883"/>
    <lineage>
        <taxon>Bacteria</taxon>
        <taxon>Bacillati</taxon>
        <taxon>Actinomycetota</taxon>
        <taxon>Actinomycetes</taxon>
        <taxon>Kineosporiales</taxon>
        <taxon>Kineosporiaceae</taxon>
        <taxon>Kineococcus</taxon>
    </lineage>
</organism>
<dbReference type="InterPro" id="IPR001509">
    <property type="entry name" value="Epimerase_deHydtase"/>
</dbReference>
<feature type="domain" description="NAD-dependent epimerase/dehydratase" evidence="2">
    <location>
        <begin position="3"/>
        <end position="127"/>
    </location>
</feature>
<gene>
    <name evidence="4" type="ORF">AB1207_01485</name>
</gene>
<dbReference type="NCBIfam" id="TIGR01777">
    <property type="entry name" value="yfcH"/>
    <property type="match status" value="1"/>
</dbReference>
<evidence type="ECO:0000313" key="5">
    <source>
        <dbReference type="Proteomes" id="UP001555826"/>
    </source>
</evidence>
<dbReference type="InterPro" id="IPR013549">
    <property type="entry name" value="DUF1731"/>
</dbReference>
<reference evidence="4 5" key="1">
    <citation type="submission" date="2024-07" db="EMBL/GenBank/DDBJ databases">
        <authorList>
            <person name="Thanompreechachai J."/>
            <person name="Duangmal K."/>
        </authorList>
    </citation>
    <scope>NUCLEOTIDE SEQUENCE [LARGE SCALE GENOMIC DNA]</scope>
    <source>
        <strain evidence="4 5">KCTC 19886</strain>
    </source>
</reference>
<comment type="similarity">
    <text evidence="1">Belongs to the NAD(P)-dependent epimerase/dehydratase family. SDR39U1 subfamily.</text>
</comment>
<feature type="domain" description="DUF1731" evidence="3">
    <location>
        <begin position="247"/>
        <end position="287"/>
    </location>
</feature>
<dbReference type="PANTHER" id="PTHR11092:SF0">
    <property type="entry name" value="EPIMERASE FAMILY PROTEIN SDR39U1"/>
    <property type="match status" value="1"/>
</dbReference>
<comment type="caution">
    <text evidence="4">The sequence shown here is derived from an EMBL/GenBank/DDBJ whole genome shotgun (WGS) entry which is preliminary data.</text>
</comment>
<proteinExistence type="inferred from homology"/>
<dbReference type="SUPFAM" id="SSF51735">
    <property type="entry name" value="NAD(P)-binding Rossmann-fold domains"/>
    <property type="match status" value="1"/>
</dbReference>
<keyword evidence="5" id="KW-1185">Reference proteome</keyword>
<dbReference type="Pfam" id="PF08338">
    <property type="entry name" value="DUF1731"/>
    <property type="match status" value="1"/>
</dbReference>
<name>A0ABV3P1W4_9ACTN</name>
<dbReference type="Pfam" id="PF01370">
    <property type="entry name" value="Epimerase"/>
    <property type="match status" value="1"/>
</dbReference>
<dbReference type="Gene3D" id="3.40.50.720">
    <property type="entry name" value="NAD(P)-binding Rossmann-like Domain"/>
    <property type="match status" value="1"/>
</dbReference>
<dbReference type="EMBL" id="JBFNQN010000001">
    <property type="protein sequence ID" value="MEW9263408.1"/>
    <property type="molecule type" value="Genomic_DNA"/>
</dbReference>